<feature type="transmembrane region" description="Helical" evidence="6">
    <location>
        <begin position="471"/>
        <end position="491"/>
    </location>
</feature>
<comment type="caution">
    <text evidence="7">The sequence shown here is derived from an EMBL/GenBank/DDBJ whole genome shotgun (WGS) entry which is preliminary data.</text>
</comment>
<evidence type="ECO:0000313" key="7">
    <source>
        <dbReference type="EMBL" id="OCB84001.1"/>
    </source>
</evidence>
<feature type="transmembrane region" description="Helical" evidence="6">
    <location>
        <begin position="212"/>
        <end position="232"/>
    </location>
</feature>
<feature type="transmembrane region" description="Helical" evidence="6">
    <location>
        <begin position="439"/>
        <end position="459"/>
    </location>
</feature>
<keyword evidence="3 6" id="KW-0812">Transmembrane</keyword>
<reference evidence="7" key="1">
    <citation type="submission" date="2016-06" db="EMBL/GenBank/DDBJ databases">
        <title>Draft Genome sequence of the fungus Inonotus baumii.</title>
        <authorList>
            <person name="Zhu H."/>
            <person name="Lin W."/>
        </authorList>
    </citation>
    <scope>NUCLEOTIDE SEQUENCE</scope>
    <source>
        <strain evidence="7">821</strain>
    </source>
</reference>
<evidence type="ECO:0000256" key="4">
    <source>
        <dbReference type="ARBA" id="ARBA00022989"/>
    </source>
</evidence>
<feature type="transmembrane region" description="Helical" evidence="6">
    <location>
        <begin position="275"/>
        <end position="297"/>
    </location>
</feature>
<feature type="transmembrane region" description="Helical" evidence="6">
    <location>
        <begin position="381"/>
        <end position="402"/>
    </location>
</feature>
<name>A0A9Q5N2I9_SANBA</name>
<feature type="transmembrane region" description="Helical" evidence="6">
    <location>
        <begin position="180"/>
        <end position="200"/>
    </location>
</feature>
<dbReference type="EMBL" id="LNZH02000216">
    <property type="protein sequence ID" value="OCB84001.1"/>
    <property type="molecule type" value="Genomic_DNA"/>
</dbReference>
<proteinExistence type="predicted"/>
<dbReference type="Proteomes" id="UP000757232">
    <property type="component" value="Unassembled WGS sequence"/>
</dbReference>
<feature type="transmembrane region" description="Helical" evidence="6">
    <location>
        <begin position="409"/>
        <end position="427"/>
    </location>
</feature>
<keyword evidence="5 6" id="KW-0472">Membrane</keyword>
<organism evidence="7 8">
    <name type="scientific">Sanghuangporus baumii</name>
    <name type="common">Phellinus baumii</name>
    <dbReference type="NCBI Taxonomy" id="108892"/>
    <lineage>
        <taxon>Eukaryota</taxon>
        <taxon>Fungi</taxon>
        <taxon>Dikarya</taxon>
        <taxon>Basidiomycota</taxon>
        <taxon>Agaricomycotina</taxon>
        <taxon>Agaricomycetes</taxon>
        <taxon>Hymenochaetales</taxon>
        <taxon>Hymenochaetaceae</taxon>
        <taxon>Sanghuangporus</taxon>
    </lineage>
</organism>
<dbReference type="Gene3D" id="1.20.1250.20">
    <property type="entry name" value="MFS general substrate transporter like domains"/>
    <property type="match status" value="1"/>
</dbReference>
<protein>
    <submittedName>
        <fullName evidence="7">MFS general substrate transporter</fullName>
    </submittedName>
</protein>
<dbReference type="PANTHER" id="PTHR43791">
    <property type="entry name" value="PERMEASE-RELATED"/>
    <property type="match status" value="1"/>
</dbReference>
<dbReference type="InterPro" id="IPR011701">
    <property type="entry name" value="MFS"/>
</dbReference>
<dbReference type="AlphaFoldDB" id="A0A9Q5N2I9"/>
<accession>A0A9Q5N2I9</accession>
<evidence type="ECO:0000256" key="5">
    <source>
        <dbReference type="ARBA" id="ARBA00023136"/>
    </source>
</evidence>
<keyword evidence="8" id="KW-1185">Reference proteome</keyword>
<dbReference type="GO" id="GO:0022857">
    <property type="term" value="F:transmembrane transporter activity"/>
    <property type="evidence" value="ECO:0007669"/>
    <property type="project" value="InterPro"/>
</dbReference>
<evidence type="ECO:0000313" key="8">
    <source>
        <dbReference type="Proteomes" id="UP000757232"/>
    </source>
</evidence>
<feature type="transmembrane region" description="Helical" evidence="6">
    <location>
        <begin position="244"/>
        <end position="263"/>
    </location>
</feature>
<gene>
    <name evidence="7" type="ORF">A7U60_g8672</name>
</gene>
<feature type="transmembrane region" description="Helical" evidence="6">
    <location>
        <begin position="346"/>
        <end position="369"/>
    </location>
</feature>
<evidence type="ECO:0000256" key="2">
    <source>
        <dbReference type="ARBA" id="ARBA00022448"/>
    </source>
</evidence>
<dbReference type="OrthoDB" id="6730379at2759"/>
<sequence>MNHDRERIGSSNDHSRSVSFIDEKTIVPDAEYIHGNLKRLDVALELLAGHSDQQEIFPEESKRLRRKIDRHLLPLLCVIYTTQSSSSTSESKHYSNSHFFAIMIDTRITLRFLSLLPSTSSSINYVSDLFRSTLASTSILGLISDNHLTTDQFNTLSSAFYIGYLVFSWPQNWALQRQPVGIWLTFNIFLWCLFLGLHAACRNFVQLFAVRFLLGASEGSMTAGLMLVCGMFYTRTEIGERLGWVFQCNGLAAICSSFLQFAMVHTSPTSKPSQWQWLMIATSLITLIPFLAFSFFFPDNPTTARFLTPQERILAVRRVQANQNGIETKAWKSYQVKEALLDLKTWLFAAFAGFASLIGGIGVEYSLLIKSFGFTTLQTSLLSIPNGVVQIIGITSACYALRRFPNSRAWISVISWIPAIVGCLIEICTPLESRVAHLVGIYLLYLGSSPAFIMTMSWVTSAVSGHTKRTTTTAIFLIGYAMGQILCTQYWRSQYRPTNRIPFGITLMSHLASILLTLVLHYYLSAENKRRDKMKEMARQTGIGKEVFEDFQIVEIMKDGEVIRQKVDKAFLDLTDKENLAFRYVL</sequence>
<comment type="subcellular location">
    <subcellularLocation>
        <location evidence="1">Membrane</location>
        <topology evidence="1">Multi-pass membrane protein</topology>
    </subcellularLocation>
</comment>
<dbReference type="InterPro" id="IPR036259">
    <property type="entry name" value="MFS_trans_sf"/>
</dbReference>
<keyword evidence="2" id="KW-0813">Transport</keyword>
<evidence type="ECO:0000256" key="1">
    <source>
        <dbReference type="ARBA" id="ARBA00004141"/>
    </source>
</evidence>
<evidence type="ECO:0000256" key="3">
    <source>
        <dbReference type="ARBA" id="ARBA00022692"/>
    </source>
</evidence>
<keyword evidence="4 6" id="KW-1133">Transmembrane helix</keyword>
<evidence type="ECO:0000256" key="6">
    <source>
        <dbReference type="SAM" id="Phobius"/>
    </source>
</evidence>
<dbReference type="PANTHER" id="PTHR43791:SF63">
    <property type="entry name" value="HIGH AFFINITY CYSTEINE TRANSPORTER"/>
    <property type="match status" value="1"/>
</dbReference>
<dbReference type="Pfam" id="PF07690">
    <property type="entry name" value="MFS_1"/>
    <property type="match status" value="1"/>
</dbReference>
<feature type="transmembrane region" description="Helical" evidence="6">
    <location>
        <begin position="503"/>
        <end position="524"/>
    </location>
</feature>
<dbReference type="SUPFAM" id="SSF103473">
    <property type="entry name" value="MFS general substrate transporter"/>
    <property type="match status" value="1"/>
</dbReference>
<dbReference type="GO" id="GO:0016020">
    <property type="term" value="C:membrane"/>
    <property type="evidence" value="ECO:0007669"/>
    <property type="project" value="UniProtKB-SubCell"/>
</dbReference>